<dbReference type="InterPro" id="IPR029063">
    <property type="entry name" value="SAM-dependent_MTases_sf"/>
</dbReference>
<name>A0A0N7I7W8_AZOBR</name>
<keyword evidence="4" id="KW-1185">Reference proteome</keyword>
<proteinExistence type="predicted"/>
<dbReference type="EMBL" id="CP032339">
    <property type="protein sequence ID" value="QCO08234.1"/>
    <property type="molecule type" value="Genomic_DNA"/>
</dbReference>
<reference evidence="1 4" key="2">
    <citation type="submission" date="2023-11" db="EMBL/GenBank/DDBJ databases">
        <title>MicrobeMod: A computational toolkit for identifying prokaryotic methylation and restriction-modification with nanopore sequencing.</title>
        <authorList>
            <person name="Crits-Christoph A."/>
            <person name="Kang S.C."/>
            <person name="Lee H."/>
            <person name="Ostrov N."/>
        </authorList>
    </citation>
    <scope>NUCLEOTIDE SEQUENCE [LARGE SCALE GENOMIC DNA]</scope>
    <source>
        <strain evidence="1 4">ATCC 29145</strain>
    </source>
</reference>
<reference evidence="2 3" key="1">
    <citation type="submission" date="2018-09" db="EMBL/GenBank/DDBJ databases">
        <title>Whole genome based analysis of evolution and adaptive divergence in Indian and Brazilian strains of Azospirillum brasilense.</title>
        <authorList>
            <person name="Singh C."/>
            <person name="Tripathi A.K."/>
        </authorList>
    </citation>
    <scope>NUCLEOTIDE SEQUENCE [LARGE SCALE GENOMIC DNA]</scope>
    <source>
        <strain evidence="2 3">MTCC4038</strain>
    </source>
</reference>
<dbReference type="Gene3D" id="3.40.50.150">
    <property type="entry name" value="Vaccinia Virus protein VP39"/>
    <property type="match status" value="1"/>
</dbReference>
<organism evidence="2 3">
    <name type="scientific">Azospirillum brasilense</name>
    <dbReference type="NCBI Taxonomy" id="192"/>
    <lineage>
        <taxon>Bacteria</taxon>
        <taxon>Pseudomonadati</taxon>
        <taxon>Pseudomonadota</taxon>
        <taxon>Alphaproteobacteria</taxon>
        <taxon>Rhodospirillales</taxon>
        <taxon>Azospirillaceae</taxon>
        <taxon>Azospirillum</taxon>
    </lineage>
</organism>
<dbReference type="GeneID" id="56452738"/>
<protein>
    <recommendedName>
        <fullName evidence="5">Class I SAM-dependent methyltransferase</fullName>
    </recommendedName>
</protein>
<evidence type="ECO:0000313" key="3">
    <source>
        <dbReference type="Proteomes" id="UP000298774"/>
    </source>
</evidence>
<evidence type="ECO:0008006" key="5">
    <source>
        <dbReference type="Google" id="ProtNLM"/>
    </source>
</evidence>
<sequence>MSSADGTNSDKHYWHHYVDSYRQAFQTLGPVRIILEYGVFHGDSIRWLRSQFPDAFIIGADILEPQPDWPQDERIQYVRFDQNDPDHIGRSLRANNILFDLIIEDGSHIPQHQAWCLTQSLPHLRSGGLYILEDIHTSHPEHSLYRAYCTDYAQPPATSLQVLLALQHIRATGVPFTEALADGLASKDFFTAAEVKALHADIAGIELYRRTRLPLRCYKCGGNDYDYAAMRCRCGVALYETADSMSFLIRKI</sequence>
<dbReference type="KEGG" id="abf:AMK58_09565"/>
<evidence type="ECO:0000313" key="4">
    <source>
        <dbReference type="Proteomes" id="UP001277471"/>
    </source>
</evidence>
<evidence type="ECO:0000313" key="2">
    <source>
        <dbReference type="EMBL" id="QCO08234.1"/>
    </source>
</evidence>
<dbReference type="Proteomes" id="UP001277471">
    <property type="component" value="Unassembled WGS sequence"/>
</dbReference>
<accession>A0A0N7I7W8</accession>
<dbReference type="AlphaFoldDB" id="A0A0N7I7W8"/>
<dbReference type="RefSeq" id="WP_035674812.1">
    <property type="nucleotide sequence ID" value="NZ_CP012914.1"/>
</dbReference>
<dbReference type="EMBL" id="JAWXYC010000004">
    <property type="protein sequence ID" value="MDX5954401.1"/>
    <property type="molecule type" value="Genomic_DNA"/>
</dbReference>
<dbReference type="Proteomes" id="UP000298774">
    <property type="component" value="Chromosome"/>
</dbReference>
<dbReference type="SUPFAM" id="SSF53335">
    <property type="entry name" value="S-adenosyl-L-methionine-dependent methyltransferases"/>
    <property type="match status" value="1"/>
</dbReference>
<gene>
    <name evidence="2" type="ORF">D3868_03750</name>
    <name evidence="1" type="ORF">SIM66_24820</name>
</gene>
<evidence type="ECO:0000313" key="1">
    <source>
        <dbReference type="EMBL" id="MDX5954401.1"/>
    </source>
</evidence>